<dbReference type="EMBL" id="JADCNM010000002">
    <property type="protein sequence ID" value="KAG0494362.1"/>
    <property type="molecule type" value="Genomic_DNA"/>
</dbReference>
<dbReference type="InterPro" id="IPR008889">
    <property type="entry name" value="VQ"/>
</dbReference>
<organism evidence="3 4">
    <name type="scientific">Vanilla planifolia</name>
    <name type="common">Vanilla</name>
    <dbReference type="NCBI Taxonomy" id="51239"/>
    <lineage>
        <taxon>Eukaryota</taxon>
        <taxon>Viridiplantae</taxon>
        <taxon>Streptophyta</taxon>
        <taxon>Embryophyta</taxon>
        <taxon>Tracheophyta</taxon>
        <taxon>Spermatophyta</taxon>
        <taxon>Magnoliopsida</taxon>
        <taxon>Liliopsida</taxon>
        <taxon>Asparagales</taxon>
        <taxon>Orchidaceae</taxon>
        <taxon>Vanilloideae</taxon>
        <taxon>Vanilleae</taxon>
        <taxon>Vanilla</taxon>
    </lineage>
</organism>
<evidence type="ECO:0000313" key="3">
    <source>
        <dbReference type="EMBL" id="KAG0494362.1"/>
    </source>
</evidence>
<reference evidence="3 4" key="1">
    <citation type="journal article" date="2020" name="Nat. Food">
        <title>A phased Vanilla planifolia genome enables genetic improvement of flavour and production.</title>
        <authorList>
            <person name="Hasing T."/>
            <person name="Tang H."/>
            <person name="Brym M."/>
            <person name="Khazi F."/>
            <person name="Huang T."/>
            <person name="Chambers A.H."/>
        </authorList>
    </citation>
    <scope>NUCLEOTIDE SEQUENCE [LARGE SCALE GENOMIC DNA]</scope>
    <source>
        <tissue evidence="3">Leaf</tissue>
    </source>
</reference>
<dbReference type="Proteomes" id="UP000639772">
    <property type="component" value="Unassembled WGS sequence"/>
</dbReference>
<evidence type="ECO:0000259" key="2">
    <source>
        <dbReference type="Pfam" id="PF05678"/>
    </source>
</evidence>
<dbReference type="Pfam" id="PF05678">
    <property type="entry name" value="VQ"/>
    <property type="match status" value="1"/>
</dbReference>
<feature type="compositionally biased region" description="Low complexity" evidence="1">
    <location>
        <begin position="1"/>
        <end position="14"/>
    </location>
</feature>
<gene>
    <name evidence="3" type="ORF">HPP92_005356</name>
</gene>
<evidence type="ECO:0000313" key="4">
    <source>
        <dbReference type="Proteomes" id="UP000639772"/>
    </source>
</evidence>
<dbReference type="OrthoDB" id="783357at2759"/>
<name>A0A835VD44_VANPL</name>
<comment type="caution">
    <text evidence="3">The sequence shown here is derived from an EMBL/GenBank/DDBJ whole genome shotgun (WGS) entry which is preliminary data.</text>
</comment>
<dbReference type="AlphaFoldDB" id="A0A835VD44"/>
<protein>
    <recommendedName>
        <fullName evidence="2">VQ domain-containing protein</fullName>
    </recommendedName>
</protein>
<accession>A0A835VD44</accession>
<proteinExistence type="predicted"/>
<feature type="region of interest" description="Disordered" evidence="1">
    <location>
        <begin position="1"/>
        <end position="25"/>
    </location>
</feature>
<feature type="domain" description="VQ" evidence="2">
    <location>
        <begin position="20"/>
        <end position="45"/>
    </location>
</feature>
<sequence length="131" mass="13739">MDKPSATATATSDPPTSPSPPATTYVQTDATSFKELVQRLTGPHDEPALASSTSSQKLSAVRRPAFKLRAAAGIPVQAVGLEAPPRVSTGDRGAWGLSPAWPEPVDLAFHAVRSAGHLRRQAAYRRGTGVK</sequence>
<evidence type="ECO:0000256" key="1">
    <source>
        <dbReference type="SAM" id="MobiDB-lite"/>
    </source>
</evidence>